<sequence>MSLYDIQKCIEEIVNQCEEEKLVLIGIFHIESSFK</sequence>
<accession>A0A2B5IG16</accession>
<evidence type="ECO:0000313" key="4">
    <source>
        <dbReference type="Proteomes" id="UP000220045"/>
    </source>
</evidence>
<evidence type="ECO:0000313" key="1">
    <source>
        <dbReference type="EMBL" id="PDY41874.1"/>
    </source>
</evidence>
<name>A0A2B5IG16_9BACI</name>
<gene>
    <name evidence="2" type="ORF">CN684_15755</name>
    <name evidence="3" type="ORF">COM27_25605</name>
    <name evidence="1" type="ORF">COO17_09865</name>
</gene>
<dbReference type="AlphaFoldDB" id="A0A2B5IG16"/>
<dbReference type="Proteomes" id="UP000220045">
    <property type="component" value="Unassembled WGS sequence"/>
</dbReference>
<organism evidence="1 5">
    <name type="scientific">Bacillus wiedmannii</name>
    <dbReference type="NCBI Taxonomy" id="1890302"/>
    <lineage>
        <taxon>Bacteria</taxon>
        <taxon>Bacillati</taxon>
        <taxon>Bacillota</taxon>
        <taxon>Bacilli</taxon>
        <taxon>Bacillales</taxon>
        <taxon>Bacillaceae</taxon>
        <taxon>Bacillus</taxon>
        <taxon>Bacillus cereus group</taxon>
    </lineage>
</organism>
<protein>
    <submittedName>
        <fullName evidence="1">Uncharacterized protein</fullName>
    </submittedName>
</protein>
<evidence type="ECO:0000313" key="6">
    <source>
        <dbReference type="Proteomes" id="UP000223472"/>
    </source>
</evidence>
<evidence type="ECO:0000313" key="5">
    <source>
        <dbReference type="Proteomes" id="UP000220111"/>
    </source>
</evidence>
<dbReference type="Proteomes" id="UP000223472">
    <property type="component" value="Unassembled WGS sequence"/>
</dbReference>
<reference evidence="4 5" key="1">
    <citation type="submission" date="2017-09" db="EMBL/GenBank/DDBJ databases">
        <title>Large-scale bioinformatics analysis of Bacillus genomes uncovers conserved roles of natural products in bacterial physiology.</title>
        <authorList>
            <consortium name="Agbiome Team Llc"/>
            <person name="Bleich R.M."/>
            <person name="Grubbs K.J."/>
            <person name="Santa Maria K.C."/>
            <person name="Allen S.E."/>
            <person name="Farag S."/>
            <person name="Shank E.A."/>
            <person name="Bowers A."/>
        </authorList>
    </citation>
    <scope>NUCLEOTIDE SEQUENCE [LARGE SCALE GENOMIC DNA]</scope>
    <source>
        <strain evidence="2 4">AFS004017</strain>
        <strain evidence="3 6">AFS065610</strain>
        <strain evidence="1 5">AFS098222</strain>
    </source>
</reference>
<comment type="caution">
    <text evidence="1">The sequence shown here is derived from an EMBL/GenBank/DDBJ whole genome shotgun (WGS) entry which is preliminary data.</text>
</comment>
<dbReference type="EMBL" id="NUEL01000023">
    <property type="protein sequence ID" value="PEJ07516.1"/>
    <property type="molecule type" value="Genomic_DNA"/>
</dbReference>
<proteinExistence type="predicted"/>
<dbReference type="Proteomes" id="UP000220111">
    <property type="component" value="Unassembled WGS sequence"/>
</dbReference>
<dbReference type="EMBL" id="NVPQ01000021">
    <property type="protein sequence ID" value="PDY41874.1"/>
    <property type="molecule type" value="Genomic_DNA"/>
</dbReference>
<dbReference type="EMBL" id="NVIY01000048">
    <property type="protein sequence ID" value="PGD30083.1"/>
    <property type="molecule type" value="Genomic_DNA"/>
</dbReference>
<evidence type="ECO:0000313" key="2">
    <source>
        <dbReference type="EMBL" id="PEJ07516.1"/>
    </source>
</evidence>
<evidence type="ECO:0000313" key="3">
    <source>
        <dbReference type="EMBL" id="PGD30083.1"/>
    </source>
</evidence>